<dbReference type="GO" id="GO:0003676">
    <property type="term" value="F:nucleic acid binding"/>
    <property type="evidence" value="ECO:0007669"/>
    <property type="project" value="InterPro"/>
</dbReference>
<organism evidence="4">
    <name type="scientific">Ananas comosus var. bracteatus</name>
    <name type="common">red pineapple</name>
    <dbReference type="NCBI Taxonomy" id="296719"/>
    <lineage>
        <taxon>Eukaryota</taxon>
        <taxon>Viridiplantae</taxon>
        <taxon>Streptophyta</taxon>
        <taxon>Embryophyta</taxon>
        <taxon>Tracheophyta</taxon>
        <taxon>Spermatophyta</taxon>
        <taxon>Magnoliopsida</taxon>
        <taxon>Liliopsida</taxon>
        <taxon>Poales</taxon>
        <taxon>Bromeliaceae</taxon>
        <taxon>Bromelioideae</taxon>
        <taxon>Ananas</taxon>
    </lineage>
</organism>
<gene>
    <name evidence="4" type="ORF">CB5_LOCUS22829</name>
</gene>
<dbReference type="EMBL" id="LR862134">
    <property type="protein sequence ID" value="CAD1839618.1"/>
    <property type="molecule type" value="Genomic_DNA"/>
</dbReference>
<evidence type="ECO:0000259" key="3">
    <source>
        <dbReference type="PROSITE" id="PS50158"/>
    </source>
</evidence>
<feature type="region of interest" description="Disordered" evidence="2">
    <location>
        <begin position="34"/>
        <end position="89"/>
    </location>
</feature>
<dbReference type="InterPro" id="IPR001878">
    <property type="entry name" value="Znf_CCHC"/>
</dbReference>
<proteinExistence type="predicted"/>
<feature type="domain" description="CCHC-type" evidence="3">
    <location>
        <begin position="20"/>
        <end position="35"/>
    </location>
</feature>
<keyword evidence="1" id="KW-0863">Zinc-finger</keyword>
<dbReference type="PROSITE" id="PS50158">
    <property type="entry name" value="ZF_CCHC"/>
    <property type="match status" value="1"/>
</dbReference>
<dbReference type="AlphaFoldDB" id="A0A6V7Q9G8"/>
<sequence length="266" mass="29344">MRDLRWSSFPTAVFMQSGSCYLCDQEGHFQLDCPRGPAPAPSSASAPASPGPSQGTPPAHYQAGRPPVQRQTEGSWQAPSGRMYAAQTEKAAAAENVVPGEPQHRLGSYHLDEVQGASFGALLPDQRQEEDGARLAKLVPGDRTVAEYEREFSRLLHCVPFVVRDDEDKARIFERGLRPSTFRFVQSSNLQTYREVVDRALIVESGAADVQEQREARDKGRPRGLRLRVRARRTLGGRRNIRGASSVDAAQQRIEEDLIGAGLPRV</sequence>
<evidence type="ECO:0000313" key="4">
    <source>
        <dbReference type="EMBL" id="CAD1839618.1"/>
    </source>
</evidence>
<dbReference type="InterPro" id="IPR036875">
    <property type="entry name" value="Znf_CCHC_sf"/>
</dbReference>
<protein>
    <recommendedName>
        <fullName evidence="3">CCHC-type domain-containing protein</fullName>
    </recommendedName>
</protein>
<dbReference type="SUPFAM" id="SSF57756">
    <property type="entry name" value="Retrovirus zinc finger-like domains"/>
    <property type="match status" value="1"/>
</dbReference>
<reference evidence="4" key="1">
    <citation type="submission" date="2020-07" db="EMBL/GenBank/DDBJ databases">
        <authorList>
            <person name="Lin J."/>
        </authorList>
    </citation>
    <scope>NUCLEOTIDE SEQUENCE</scope>
</reference>
<accession>A0A6V7Q9G8</accession>
<keyword evidence="1" id="KW-0862">Zinc</keyword>
<feature type="compositionally biased region" description="Polar residues" evidence="2">
    <location>
        <begin position="69"/>
        <end position="78"/>
    </location>
</feature>
<keyword evidence="1" id="KW-0479">Metal-binding</keyword>
<feature type="compositionally biased region" description="Low complexity" evidence="2">
    <location>
        <begin position="41"/>
        <end position="59"/>
    </location>
</feature>
<name>A0A6V7Q9G8_ANACO</name>
<dbReference type="GO" id="GO:0008270">
    <property type="term" value="F:zinc ion binding"/>
    <property type="evidence" value="ECO:0007669"/>
    <property type="project" value="UniProtKB-KW"/>
</dbReference>
<evidence type="ECO:0000256" key="2">
    <source>
        <dbReference type="SAM" id="MobiDB-lite"/>
    </source>
</evidence>
<evidence type="ECO:0000256" key="1">
    <source>
        <dbReference type="PROSITE-ProRule" id="PRU00047"/>
    </source>
</evidence>